<name>A0A388SBI8_9BURK</name>
<feature type="signal peptide" evidence="4">
    <location>
        <begin position="1"/>
        <end position="24"/>
    </location>
</feature>
<accession>A0A388SBI8</accession>
<feature type="region of interest" description="Disordered" evidence="3">
    <location>
        <begin position="239"/>
        <end position="258"/>
    </location>
</feature>
<gene>
    <name evidence="5" type="ORF">MESMUL_01440</name>
</gene>
<dbReference type="PANTHER" id="PTHR44943:SF8">
    <property type="entry name" value="TPR REPEAT-CONTAINING PROTEIN MJ0263"/>
    <property type="match status" value="1"/>
</dbReference>
<dbReference type="EMBL" id="BGZJ01000001">
    <property type="protein sequence ID" value="GBO92790.1"/>
    <property type="molecule type" value="Genomic_DNA"/>
</dbReference>
<dbReference type="Gene3D" id="1.25.40.10">
    <property type="entry name" value="Tetratricopeptide repeat domain"/>
    <property type="match status" value="1"/>
</dbReference>
<dbReference type="PANTHER" id="PTHR44943">
    <property type="entry name" value="CELLULOSE SYNTHASE OPERON PROTEIN C"/>
    <property type="match status" value="1"/>
</dbReference>
<dbReference type="InterPro" id="IPR011990">
    <property type="entry name" value="TPR-like_helical_dom_sf"/>
</dbReference>
<evidence type="ECO:0000313" key="5">
    <source>
        <dbReference type="EMBL" id="GBO92790.1"/>
    </source>
</evidence>
<reference evidence="5 6" key="1">
    <citation type="journal article" date="2018" name="Int. J. Syst. Evol. Microbiol.">
        <title>Mesosutterella multiformis gen. nov., sp. nov., a member of the family Sutterellaceae and Sutterella megalosphaeroides sp. nov., isolated from human faeces.</title>
        <authorList>
            <person name="Sakamoto M."/>
            <person name="Ikeyama N."/>
            <person name="Kunihiro T."/>
            <person name="Iino T."/>
            <person name="Yuki M."/>
            <person name="Ohkuma M."/>
        </authorList>
    </citation>
    <scope>NUCLEOTIDE SEQUENCE [LARGE SCALE GENOMIC DNA]</scope>
    <source>
        <strain evidence="5 6">4NBBH2</strain>
    </source>
</reference>
<keyword evidence="6" id="KW-1185">Reference proteome</keyword>
<dbReference type="Proteomes" id="UP000266091">
    <property type="component" value="Unassembled WGS sequence"/>
</dbReference>
<evidence type="ECO:0000256" key="3">
    <source>
        <dbReference type="SAM" id="MobiDB-lite"/>
    </source>
</evidence>
<dbReference type="AlphaFoldDB" id="A0A388SBI8"/>
<protein>
    <submittedName>
        <fullName evidence="5">Uncharacterized protein</fullName>
    </submittedName>
</protein>
<keyword evidence="2" id="KW-0802">TPR repeat</keyword>
<dbReference type="InterPro" id="IPR019734">
    <property type="entry name" value="TPR_rpt"/>
</dbReference>
<evidence type="ECO:0000313" key="6">
    <source>
        <dbReference type="Proteomes" id="UP000266091"/>
    </source>
</evidence>
<dbReference type="Pfam" id="PF25058">
    <property type="entry name" value="ARM_TT21"/>
    <property type="match status" value="1"/>
</dbReference>
<sequence>MLKHTFRSAALALFISLAAVPAFSQTVLYPIPEQQKAPETEQDYPIFVNRMIADGNYTKALQYADEGLAKNKRNVALMFKRATILEHLGRRDEAMAAYQQLINAYPEIPEPYNNLAILTADGGKGDIDHAIELLDRAITANPNFATAHENLGDLYALKALQNYRLGMPANTPANRDARRRVSEKIAMLQIATGNDPDPDLLKQPGAEKIPALQEKPAAKADPIEAKRSAAAAAVLKNRAAQRTAPAKAASNAVTTTTGGITETVQKIAAPAAASPAQASAPQPGSYSAKENGTGSTTKSTLFKPLPELN</sequence>
<keyword evidence="1" id="KW-0677">Repeat</keyword>
<dbReference type="SMART" id="SM00028">
    <property type="entry name" value="TPR"/>
    <property type="match status" value="2"/>
</dbReference>
<dbReference type="SUPFAM" id="SSF48452">
    <property type="entry name" value="TPR-like"/>
    <property type="match status" value="1"/>
</dbReference>
<feature type="region of interest" description="Disordered" evidence="3">
    <location>
        <begin position="269"/>
        <end position="309"/>
    </location>
</feature>
<feature type="chain" id="PRO_5017176797" evidence="4">
    <location>
        <begin position="25"/>
        <end position="309"/>
    </location>
</feature>
<evidence type="ECO:0000256" key="2">
    <source>
        <dbReference type="ARBA" id="ARBA00022803"/>
    </source>
</evidence>
<dbReference type="InterPro" id="IPR051685">
    <property type="entry name" value="Ycf3/AcsC/BcsC/TPR_MFPF"/>
</dbReference>
<organism evidence="5 6">
    <name type="scientific">Mesosutterella multiformis</name>
    <dbReference type="NCBI Taxonomy" id="2259133"/>
    <lineage>
        <taxon>Bacteria</taxon>
        <taxon>Pseudomonadati</taxon>
        <taxon>Pseudomonadota</taxon>
        <taxon>Betaproteobacteria</taxon>
        <taxon>Burkholderiales</taxon>
        <taxon>Sutterellaceae</taxon>
        <taxon>Mesosutterella</taxon>
    </lineage>
</organism>
<keyword evidence="4" id="KW-0732">Signal</keyword>
<evidence type="ECO:0000256" key="1">
    <source>
        <dbReference type="ARBA" id="ARBA00022737"/>
    </source>
</evidence>
<dbReference type="RefSeq" id="WP_116269315.1">
    <property type="nucleotide sequence ID" value="NZ_BGZJ01000001.1"/>
</dbReference>
<proteinExistence type="predicted"/>
<feature type="compositionally biased region" description="Low complexity" evidence="3">
    <location>
        <begin position="269"/>
        <end position="288"/>
    </location>
</feature>
<evidence type="ECO:0000256" key="4">
    <source>
        <dbReference type="SAM" id="SignalP"/>
    </source>
</evidence>
<feature type="compositionally biased region" description="Polar residues" evidence="3">
    <location>
        <begin position="290"/>
        <end position="300"/>
    </location>
</feature>
<comment type="caution">
    <text evidence="5">The sequence shown here is derived from an EMBL/GenBank/DDBJ whole genome shotgun (WGS) entry which is preliminary data.</text>
</comment>
<dbReference type="OrthoDB" id="5294075at2"/>